<feature type="transmembrane region" description="Helical" evidence="7">
    <location>
        <begin position="150"/>
        <end position="170"/>
    </location>
</feature>
<evidence type="ECO:0000256" key="3">
    <source>
        <dbReference type="ARBA" id="ARBA00022692"/>
    </source>
</evidence>
<comment type="subcellular location">
    <subcellularLocation>
        <location evidence="1">Membrane</location>
        <topology evidence="1">Multi-pass membrane protein</topology>
    </subcellularLocation>
</comment>
<evidence type="ECO:0000256" key="7">
    <source>
        <dbReference type="SAM" id="Phobius"/>
    </source>
</evidence>
<feature type="domain" description="Major facilitator superfamily (MFS) profile" evidence="9">
    <location>
        <begin position="1"/>
        <end position="212"/>
    </location>
</feature>
<dbReference type="PANTHER" id="PTHR43791:SF103">
    <property type="entry name" value="MAJOR FACILITATOR SUPERFAMILY (MFS) PROFILE DOMAIN-CONTAINING PROTEIN-RELATED"/>
    <property type="match status" value="1"/>
</dbReference>
<name>A0A5N6ZAY8_9EURO</name>
<reference evidence="11" key="1">
    <citation type="submission" date="2019-04" db="EMBL/GenBank/DDBJ databases">
        <title>Friends and foes A comparative genomics studyof 23 Aspergillus species from section Flavi.</title>
        <authorList>
            <consortium name="DOE Joint Genome Institute"/>
            <person name="Kjaerbolling I."/>
            <person name="Vesth T."/>
            <person name="Frisvad J.C."/>
            <person name="Nybo J.L."/>
            <person name="Theobald S."/>
            <person name="Kildgaard S."/>
            <person name="Isbrandt T."/>
            <person name="Kuo A."/>
            <person name="Sato A."/>
            <person name="Lyhne E.K."/>
            <person name="Kogle M.E."/>
            <person name="Wiebenga A."/>
            <person name="Kun R.S."/>
            <person name="Lubbers R.J."/>
            <person name="Makela M.R."/>
            <person name="Barry K."/>
            <person name="Chovatia M."/>
            <person name="Clum A."/>
            <person name="Daum C."/>
            <person name="Haridas S."/>
            <person name="He G."/>
            <person name="LaButti K."/>
            <person name="Lipzen A."/>
            <person name="Mondo S."/>
            <person name="Riley R."/>
            <person name="Salamov A."/>
            <person name="Simmons B.A."/>
            <person name="Magnuson J.K."/>
            <person name="Henrissat B."/>
            <person name="Mortensen U.H."/>
            <person name="Larsen T.O."/>
            <person name="Devries R.P."/>
            <person name="Grigoriev I.V."/>
            <person name="Machida M."/>
            <person name="Baker S.E."/>
            <person name="Andersen M.R."/>
        </authorList>
    </citation>
    <scope>NUCLEOTIDE SEQUENCE [LARGE SCALE GENOMIC DNA]</scope>
    <source>
        <strain evidence="11">CBS 553.77</strain>
    </source>
</reference>
<dbReference type="EMBL" id="ML739074">
    <property type="protein sequence ID" value="KAE8354353.1"/>
    <property type="molecule type" value="Genomic_DNA"/>
</dbReference>
<feature type="chain" id="PRO_5024850678" evidence="8">
    <location>
        <begin position="18"/>
        <end position="212"/>
    </location>
</feature>
<proteinExistence type="predicted"/>
<evidence type="ECO:0000256" key="4">
    <source>
        <dbReference type="ARBA" id="ARBA00022989"/>
    </source>
</evidence>
<feature type="signal peptide" evidence="8">
    <location>
        <begin position="1"/>
        <end position="17"/>
    </location>
</feature>
<dbReference type="SUPFAM" id="SSF103473">
    <property type="entry name" value="MFS general substrate transporter"/>
    <property type="match status" value="1"/>
</dbReference>
<organism evidence="10 11">
    <name type="scientific">Aspergillus coremiiformis</name>
    <dbReference type="NCBI Taxonomy" id="138285"/>
    <lineage>
        <taxon>Eukaryota</taxon>
        <taxon>Fungi</taxon>
        <taxon>Dikarya</taxon>
        <taxon>Ascomycota</taxon>
        <taxon>Pezizomycotina</taxon>
        <taxon>Eurotiomycetes</taxon>
        <taxon>Eurotiomycetidae</taxon>
        <taxon>Eurotiales</taxon>
        <taxon>Aspergillaceae</taxon>
        <taxon>Aspergillus</taxon>
        <taxon>Aspergillus subgen. Circumdati</taxon>
    </lineage>
</organism>
<dbReference type="Pfam" id="PF07690">
    <property type="entry name" value="MFS_1"/>
    <property type="match status" value="1"/>
</dbReference>
<keyword evidence="2" id="KW-0813">Transport</keyword>
<dbReference type="GO" id="GO:0022857">
    <property type="term" value="F:transmembrane transporter activity"/>
    <property type="evidence" value="ECO:0007669"/>
    <property type="project" value="InterPro"/>
</dbReference>
<dbReference type="InterPro" id="IPR011701">
    <property type="entry name" value="MFS"/>
</dbReference>
<evidence type="ECO:0000256" key="5">
    <source>
        <dbReference type="ARBA" id="ARBA00023136"/>
    </source>
</evidence>
<evidence type="ECO:0000256" key="8">
    <source>
        <dbReference type="SAM" id="SignalP"/>
    </source>
</evidence>
<evidence type="ECO:0000259" key="9">
    <source>
        <dbReference type="PROSITE" id="PS50850"/>
    </source>
</evidence>
<evidence type="ECO:0000313" key="10">
    <source>
        <dbReference type="EMBL" id="KAE8354353.1"/>
    </source>
</evidence>
<evidence type="ECO:0000313" key="11">
    <source>
        <dbReference type="Proteomes" id="UP000327118"/>
    </source>
</evidence>
<gene>
    <name evidence="10" type="ORF">BDV28DRAFT_147185</name>
</gene>
<evidence type="ECO:0000256" key="6">
    <source>
        <dbReference type="SAM" id="MobiDB-lite"/>
    </source>
</evidence>
<keyword evidence="5 7" id="KW-0472">Membrane</keyword>
<protein>
    <submittedName>
        <fullName evidence="10">Major facilitator superfamily domain-containing protein</fullName>
    </submittedName>
</protein>
<dbReference type="AlphaFoldDB" id="A0A5N6ZAY8"/>
<keyword evidence="11" id="KW-1185">Reference proteome</keyword>
<sequence length="212" mass="23591">MHFIWAVILACHAAASSFAPLVVLRVLLGAFESTISPGFSLVTSMWYVPLEHASRHALWASGNSVGTILGGLMAYGIAHITSGPLEPWRWIFIILGVLTFIWSILLLWFLPDSPLTAGFLTPEERQLAHLRPQFFKQSEAPGYKTGFNPLLVTSCLCVGLIGVYGFYCAWENQRRDAKYGKPDGSRSVPETEENTLKDGTDWDQAATFRYSY</sequence>
<dbReference type="InterPro" id="IPR020846">
    <property type="entry name" value="MFS_dom"/>
</dbReference>
<feature type="transmembrane region" description="Helical" evidence="7">
    <location>
        <begin position="90"/>
        <end position="110"/>
    </location>
</feature>
<feature type="region of interest" description="Disordered" evidence="6">
    <location>
        <begin position="177"/>
        <end position="196"/>
    </location>
</feature>
<accession>A0A5N6ZAY8</accession>
<feature type="transmembrane region" description="Helical" evidence="7">
    <location>
        <begin position="57"/>
        <end position="78"/>
    </location>
</feature>
<evidence type="ECO:0000256" key="2">
    <source>
        <dbReference type="ARBA" id="ARBA00022448"/>
    </source>
</evidence>
<dbReference type="PROSITE" id="PS50850">
    <property type="entry name" value="MFS"/>
    <property type="match status" value="1"/>
</dbReference>
<dbReference type="Gene3D" id="1.20.1250.20">
    <property type="entry name" value="MFS general substrate transporter like domains"/>
    <property type="match status" value="1"/>
</dbReference>
<evidence type="ECO:0000256" key="1">
    <source>
        <dbReference type="ARBA" id="ARBA00004141"/>
    </source>
</evidence>
<keyword evidence="4 7" id="KW-1133">Transmembrane helix</keyword>
<dbReference type="InterPro" id="IPR036259">
    <property type="entry name" value="MFS_trans_sf"/>
</dbReference>
<dbReference type="Proteomes" id="UP000327118">
    <property type="component" value="Unassembled WGS sequence"/>
</dbReference>
<keyword evidence="8" id="KW-0732">Signal</keyword>
<dbReference type="OrthoDB" id="6730379at2759"/>
<dbReference type="PANTHER" id="PTHR43791">
    <property type="entry name" value="PERMEASE-RELATED"/>
    <property type="match status" value="1"/>
</dbReference>
<keyword evidence="3 7" id="KW-0812">Transmembrane</keyword>
<dbReference type="GO" id="GO:0016020">
    <property type="term" value="C:membrane"/>
    <property type="evidence" value="ECO:0007669"/>
    <property type="project" value="UniProtKB-SubCell"/>
</dbReference>